<dbReference type="AlphaFoldDB" id="A0A9D4TYS3"/>
<comment type="cofactor">
    <cofactor evidence="1">
        <name>Mg(2+)</name>
        <dbReference type="ChEBI" id="CHEBI:18420"/>
    </cofactor>
</comment>
<keyword evidence="11" id="KW-0653">Protein transport</keyword>
<dbReference type="GO" id="GO:0015031">
    <property type="term" value="P:protein transport"/>
    <property type="evidence" value="ECO:0007669"/>
    <property type="project" value="UniProtKB-KW"/>
</dbReference>
<proteinExistence type="inferred from homology"/>
<feature type="region of interest" description="Disordered" evidence="17">
    <location>
        <begin position="1"/>
        <end position="279"/>
    </location>
</feature>
<dbReference type="Proteomes" id="UP001055712">
    <property type="component" value="Unassembled WGS sequence"/>
</dbReference>
<dbReference type="OrthoDB" id="8954335at2759"/>
<feature type="compositionally biased region" description="Polar residues" evidence="17">
    <location>
        <begin position="107"/>
        <end position="122"/>
    </location>
</feature>
<dbReference type="PANTHER" id="PTHR10903:SF135">
    <property type="entry name" value="TRANSLOCASE OF CHLOROPLAST 120, CHLOROPLASTIC-RELATED"/>
    <property type="match status" value="1"/>
</dbReference>
<reference evidence="19" key="2">
    <citation type="submission" date="2020-11" db="EMBL/GenBank/DDBJ databases">
        <authorList>
            <person name="Cecchin M."/>
            <person name="Marcolungo L."/>
            <person name="Rossato M."/>
            <person name="Girolomoni L."/>
            <person name="Cosentino E."/>
            <person name="Cuine S."/>
            <person name="Li-Beisson Y."/>
            <person name="Delledonne M."/>
            <person name="Ballottari M."/>
        </authorList>
    </citation>
    <scope>NUCLEOTIDE SEQUENCE</scope>
    <source>
        <strain evidence="19">211/11P</strain>
        <tissue evidence="19">Whole cell</tissue>
    </source>
</reference>
<accession>A0A9D4TYS3</accession>
<comment type="caution">
    <text evidence="19">The sequence shown here is derived from an EMBL/GenBank/DDBJ whole genome shotgun (WGS) entry which is preliminary data.</text>
</comment>
<feature type="compositionally biased region" description="Low complexity" evidence="17">
    <location>
        <begin position="64"/>
        <end position="78"/>
    </location>
</feature>
<feature type="compositionally biased region" description="Low complexity" evidence="17">
    <location>
        <begin position="123"/>
        <end position="139"/>
    </location>
</feature>
<feature type="domain" description="AIG1-type G" evidence="18">
    <location>
        <begin position="410"/>
        <end position="636"/>
    </location>
</feature>
<dbReference type="EMBL" id="SIDB01000001">
    <property type="protein sequence ID" value="KAI3437819.1"/>
    <property type="molecule type" value="Genomic_DNA"/>
</dbReference>
<keyword evidence="4" id="KW-0934">Plastid</keyword>
<evidence type="ECO:0000256" key="2">
    <source>
        <dbReference type="ARBA" id="ARBA00022448"/>
    </source>
</evidence>
<feature type="compositionally biased region" description="Pro residues" evidence="17">
    <location>
        <begin position="190"/>
        <end position="200"/>
    </location>
</feature>
<evidence type="ECO:0000256" key="4">
    <source>
        <dbReference type="ARBA" id="ARBA00022640"/>
    </source>
</evidence>
<evidence type="ECO:0000256" key="16">
    <source>
        <dbReference type="ARBA" id="ARBA00023775"/>
    </source>
</evidence>
<evidence type="ECO:0000256" key="17">
    <source>
        <dbReference type="SAM" id="MobiDB-lite"/>
    </source>
</evidence>
<keyword evidence="13" id="KW-0342">GTP-binding</keyword>
<keyword evidence="14" id="KW-0472">Membrane</keyword>
<keyword evidence="10" id="KW-0460">Magnesium</keyword>
<evidence type="ECO:0000256" key="8">
    <source>
        <dbReference type="ARBA" id="ARBA00022801"/>
    </source>
</evidence>
<keyword evidence="9" id="KW-1002">Plastid outer membrane</keyword>
<dbReference type="SUPFAM" id="SSF52540">
    <property type="entry name" value="P-loop containing nucleoside triphosphate hydrolases"/>
    <property type="match status" value="1"/>
</dbReference>
<feature type="compositionally biased region" description="Low complexity" evidence="17">
    <location>
        <begin position="233"/>
        <end position="242"/>
    </location>
</feature>
<keyword evidence="6" id="KW-0479">Metal-binding</keyword>
<dbReference type="GO" id="GO:0005525">
    <property type="term" value="F:GTP binding"/>
    <property type="evidence" value="ECO:0007669"/>
    <property type="project" value="UniProtKB-KW"/>
</dbReference>
<dbReference type="InterPro" id="IPR045058">
    <property type="entry name" value="GIMA/IAN/Toc"/>
</dbReference>
<name>A0A9D4TYS3_CHLVU</name>
<sequence length="1011" mass="106621">MPAQDPSHASVRASDTTMNGHPDDSEEEVYLSEAASTGEPEDVKTDDDYEYHEGEESGSEEGYGDAQSQGASAAGSPSNKLPFDLSSIIRRAAADADAAASDSTSTPGNAQATVSANGTAYTSANAEASADSTAAGSSEASHKVSRPAAAAPAEQEDQQESEDSLAASVAARAVAAAVAANSNSASSSQGPPPRGLPGLPPRGGLGALPPRQGLGGAGLGGGLPPRRTSESSGTATGVTPTVAAPPRPQPGGTRPFLPPRSAPAAGAGAGSGASAGAGATASATASSSAGAGAGAGAAAANPMLFRRAQPEAAAAAAPAQTAVPTSVLDGTESEKVRKVKLAVQKYRTDAYRIALRMKYPTGANMIRQLMQRLGMAERIYLGGATQAIGIEDLAQMEAERAEVVGPAPLDFSCTVMVLGLSGTGKSATINSLLGRPQPVGYKETGKVEVVRGEVAGIPITFIDTPGLEPSAAAVGSNLRKLHAAKRAFNRYKPKAVIYVDRLDVGRRDQADVNVLRTITEVFGQDVWFSSIILMTHGGAPPPDTNTGQPLALDFFYQQRGQQLQHMLRQVSGDQRLMTPTTLAENSPSCPRSAEGDLVLPSGNPWCRQLLMLLFTSKILGDAAITLKPSDSRGGARPPQQAFMGMKVPPLGWLLSRLVDFRSPRKPPGDEREIKHNDEIKRMPPGEQQVQLRKKRMYLKQRAEEARADAEGSVPILAPEPALAPSFDPDVTGYRYRVLEDPTGIISRPIVSDGAVDHEDGIDSVQIEKQTILRPRNQYLGGVPAVAWAQVQKDKTQFSFQGEVDGSYSRSGRWVSTAACNVQTIGRDVLYTPRVETRLKTGKRNKVAIGALFSKLGEDYSHPFKQGALAYGMKVDDRWRVLPNAKLRTSLGRMYTKAGNSYDHGTALAADLKFKPSSDETAQVLMGGTAVWQRRETMIGGNLSTEFKLPKADGRGGKSDTTCSMNANYNNKGQGQLVLRLNSHDYPQLAASMLVPLLATCWQKLFGKDEFA</sequence>
<evidence type="ECO:0000259" key="18">
    <source>
        <dbReference type="PROSITE" id="PS51720"/>
    </source>
</evidence>
<evidence type="ECO:0000256" key="7">
    <source>
        <dbReference type="ARBA" id="ARBA00022741"/>
    </source>
</evidence>
<dbReference type="GO" id="GO:0009707">
    <property type="term" value="C:chloroplast outer membrane"/>
    <property type="evidence" value="ECO:0007669"/>
    <property type="project" value="UniProtKB-SubCell"/>
</dbReference>
<gene>
    <name evidence="19" type="ORF">D9Q98_000266</name>
</gene>
<dbReference type="InterPro" id="IPR027417">
    <property type="entry name" value="P-loop_NTPase"/>
</dbReference>
<keyword evidence="20" id="KW-1185">Reference proteome</keyword>
<evidence type="ECO:0000256" key="11">
    <source>
        <dbReference type="ARBA" id="ARBA00022927"/>
    </source>
</evidence>
<evidence type="ECO:0000256" key="9">
    <source>
        <dbReference type="ARBA" id="ARBA00022805"/>
    </source>
</evidence>
<dbReference type="Pfam" id="PF11886">
    <property type="entry name" value="TOC159_MAD"/>
    <property type="match status" value="1"/>
</dbReference>
<protein>
    <recommendedName>
        <fullName evidence="18">AIG1-type G domain-containing protein</fullName>
    </recommendedName>
</protein>
<dbReference type="GO" id="GO:0046872">
    <property type="term" value="F:metal ion binding"/>
    <property type="evidence" value="ECO:0007669"/>
    <property type="project" value="UniProtKB-KW"/>
</dbReference>
<comment type="similarity">
    <text evidence="16">Belongs to the TRAFAC class TrmE-Era-EngA-EngB-Septin-like GTPase superfamily. AIG1/Toc34/Toc159-like paraseptin GTPase family. TOC159 subfamily.</text>
</comment>
<evidence type="ECO:0000256" key="13">
    <source>
        <dbReference type="ARBA" id="ARBA00023134"/>
    </source>
</evidence>
<dbReference type="Pfam" id="PF04548">
    <property type="entry name" value="AIG1"/>
    <property type="match status" value="1"/>
</dbReference>
<feature type="compositionally biased region" description="Acidic residues" evidence="17">
    <location>
        <begin position="154"/>
        <end position="163"/>
    </location>
</feature>
<feature type="compositionally biased region" description="Low complexity" evidence="17">
    <location>
        <begin position="86"/>
        <end position="106"/>
    </location>
</feature>
<feature type="compositionally biased region" description="Low complexity" evidence="17">
    <location>
        <begin position="164"/>
        <end position="189"/>
    </location>
</feature>
<evidence type="ECO:0000313" key="20">
    <source>
        <dbReference type="Proteomes" id="UP001055712"/>
    </source>
</evidence>
<feature type="compositionally biased region" description="Gly residues" evidence="17">
    <location>
        <begin position="213"/>
        <end position="223"/>
    </location>
</feature>
<dbReference type="InterPro" id="IPR006703">
    <property type="entry name" value="G_AIG1"/>
</dbReference>
<keyword evidence="8" id="KW-0378">Hydrolase</keyword>
<evidence type="ECO:0000256" key="3">
    <source>
        <dbReference type="ARBA" id="ARBA00022528"/>
    </source>
</evidence>
<dbReference type="PANTHER" id="PTHR10903">
    <property type="entry name" value="GTPASE, IMAP FAMILY MEMBER-RELATED"/>
    <property type="match status" value="1"/>
</dbReference>
<evidence type="ECO:0000313" key="19">
    <source>
        <dbReference type="EMBL" id="KAI3437819.1"/>
    </source>
</evidence>
<dbReference type="Gene3D" id="3.40.50.300">
    <property type="entry name" value="P-loop containing nucleotide triphosphate hydrolases"/>
    <property type="match status" value="1"/>
</dbReference>
<dbReference type="GO" id="GO:0016787">
    <property type="term" value="F:hydrolase activity"/>
    <property type="evidence" value="ECO:0007669"/>
    <property type="project" value="UniProtKB-KW"/>
</dbReference>
<evidence type="ECO:0000256" key="1">
    <source>
        <dbReference type="ARBA" id="ARBA00001946"/>
    </source>
</evidence>
<evidence type="ECO:0000256" key="6">
    <source>
        <dbReference type="ARBA" id="ARBA00022723"/>
    </source>
</evidence>
<keyword evidence="5" id="KW-0812">Transmembrane</keyword>
<evidence type="ECO:0000256" key="10">
    <source>
        <dbReference type="ARBA" id="ARBA00022842"/>
    </source>
</evidence>
<comment type="subcellular location">
    <subcellularLocation>
        <location evidence="15">Plastid</location>
        <location evidence="15">Chloroplast outer membrane</location>
        <topology evidence="15">Single-pass membrane protein</topology>
    </subcellularLocation>
</comment>
<dbReference type="InterPro" id="IPR024283">
    <property type="entry name" value="TOC159_MAD"/>
</dbReference>
<organism evidence="19 20">
    <name type="scientific">Chlorella vulgaris</name>
    <name type="common">Green alga</name>
    <dbReference type="NCBI Taxonomy" id="3077"/>
    <lineage>
        <taxon>Eukaryota</taxon>
        <taxon>Viridiplantae</taxon>
        <taxon>Chlorophyta</taxon>
        <taxon>core chlorophytes</taxon>
        <taxon>Trebouxiophyceae</taxon>
        <taxon>Chlorellales</taxon>
        <taxon>Chlorellaceae</taxon>
        <taxon>Chlorella clade</taxon>
        <taxon>Chlorella</taxon>
    </lineage>
</organism>
<keyword evidence="2" id="KW-0813">Transport</keyword>
<reference evidence="19" key="1">
    <citation type="journal article" date="2019" name="Plant J.">
        <title>Chlorella vulgaris genome assembly and annotation reveals the molecular basis for metabolic acclimation to high light conditions.</title>
        <authorList>
            <person name="Cecchin M."/>
            <person name="Marcolungo L."/>
            <person name="Rossato M."/>
            <person name="Girolomoni L."/>
            <person name="Cosentino E."/>
            <person name="Cuine S."/>
            <person name="Li-Beisson Y."/>
            <person name="Delledonne M."/>
            <person name="Ballottari M."/>
        </authorList>
    </citation>
    <scope>NUCLEOTIDE SEQUENCE</scope>
    <source>
        <strain evidence="19">211/11P</strain>
    </source>
</reference>
<keyword evidence="3" id="KW-0150">Chloroplast</keyword>
<evidence type="ECO:0000256" key="14">
    <source>
        <dbReference type="ARBA" id="ARBA00023136"/>
    </source>
</evidence>
<dbReference type="PROSITE" id="PS51720">
    <property type="entry name" value="G_AIG1"/>
    <property type="match status" value="1"/>
</dbReference>
<evidence type="ECO:0000256" key="12">
    <source>
        <dbReference type="ARBA" id="ARBA00022989"/>
    </source>
</evidence>
<keyword evidence="12" id="KW-1133">Transmembrane helix</keyword>
<keyword evidence="7" id="KW-0547">Nucleotide-binding</keyword>
<evidence type="ECO:0000256" key="15">
    <source>
        <dbReference type="ARBA" id="ARBA00023766"/>
    </source>
</evidence>
<evidence type="ECO:0000256" key="5">
    <source>
        <dbReference type="ARBA" id="ARBA00022692"/>
    </source>
</evidence>